<protein>
    <recommendedName>
        <fullName evidence="3">NEDD8-activating enzyme E1 regulatory subunit</fullName>
    </recommendedName>
</protein>
<reference evidence="1" key="1">
    <citation type="submission" date="2023-03" db="EMBL/GenBank/DDBJ databases">
        <title>Mating type loci evolution in Malassezia.</title>
        <authorList>
            <person name="Coelho M.A."/>
        </authorList>
    </citation>
    <scope>NUCLEOTIDE SEQUENCE</scope>
    <source>
        <strain evidence="1">CBS 11721</strain>
    </source>
</reference>
<organism evidence="1 2">
    <name type="scientific">Malassezia cuniculi</name>
    <dbReference type="NCBI Taxonomy" id="948313"/>
    <lineage>
        <taxon>Eukaryota</taxon>
        <taxon>Fungi</taxon>
        <taxon>Dikarya</taxon>
        <taxon>Basidiomycota</taxon>
        <taxon>Ustilaginomycotina</taxon>
        <taxon>Malasseziomycetes</taxon>
        <taxon>Malasseziales</taxon>
        <taxon>Malasseziaceae</taxon>
        <taxon>Malassezia</taxon>
    </lineage>
</organism>
<dbReference type="GO" id="GO:0019781">
    <property type="term" value="F:NEDD8 activating enzyme activity"/>
    <property type="evidence" value="ECO:0007669"/>
    <property type="project" value="TreeGrafter"/>
</dbReference>
<dbReference type="InterPro" id="IPR045886">
    <property type="entry name" value="ThiF/MoeB/HesA"/>
</dbReference>
<evidence type="ECO:0000313" key="1">
    <source>
        <dbReference type="EMBL" id="WFD36814.1"/>
    </source>
</evidence>
<sequence>MSARPDSAALRYDRQLRLWAPSGQAALESASGLSSQIAKNLVLPGVGQVTIADSRAATESDAGVNFFLEESSVGKYAAPEIARLLSEMNPAVTCTGMVAEPKDLVNDVPFVARHSLAIAVRQPPDVVDALATTCAESHPPIPLLVADSSGFTGLLSLCTPELCLVEIHPESFVDLRLTRPFPELDEYVDSFDLDALDSHERSHVPYVVIIRKALAACDKVDRAAVRAAIDAMREGVDQENFDEAVSALAQHVWRPLGSSAVPANVQQVLDLVGQRRVDTAFVQKYGVRNARFWLFAAALGRFIDSAKVLPLPGAVPDMKAESKQYVKLQSIYKAKANQDISKFEKLLDDVLADVSLGRDDVGIDADSVRTFVRHAAMISVVPARRWSDRLHAPRLDAIKTAFEDPVNPPTVQHYLAYVAARHFQSTLGRFPGESDAVEQDEADLISLCSSYASTVGVTLDEQSAQLVRKACQEMPHFSAV</sequence>
<dbReference type="Gene3D" id="3.40.50.720">
    <property type="entry name" value="NAD(P)-binding Rossmann-like Domain"/>
    <property type="match status" value="1"/>
</dbReference>
<dbReference type="AlphaFoldDB" id="A0AAF0EYI1"/>
<dbReference type="SUPFAM" id="SSF69572">
    <property type="entry name" value="Activating enzymes of the ubiquitin-like proteins"/>
    <property type="match status" value="1"/>
</dbReference>
<keyword evidence="2" id="KW-1185">Reference proteome</keyword>
<dbReference type="InterPro" id="IPR035985">
    <property type="entry name" value="Ubiquitin-activating_enz"/>
</dbReference>
<dbReference type="GO" id="GO:0045116">
    <property type="term" value="P:protein neddylation"/>
    <property type="evidence" value="ECO:0007669"/>
    <property type="project" value="TreeGrafter"/>
</dbReference>
<dbReference type="Proteomes" id="UP001219933">
    <property type="component" value="Chromosome 5"/>
</dbReference>
<proteinExistence type="predicted"/>
<dbReference type="GO" id="GO:0005737">
    <property type="term" value="C:cytoplasm"/>
    <property type="evidence" value="ECO:0007669"/>
    <property type="project" value="TreeGrafter"/>
</dbReference>
<dbReference type="EMBL" id="CP119881">
    <property type="protein sequence ID" value="WFD36814.1"/>
    <property type="molecule type" value="Genomic_DNA"/>
</dbReference>
<accession>A0AAF0EYI1</accession>
<dbReference type="PANTHER" id="PTHR10953">
    <property type="entry name" value="UBIQUITIN-ACTIVATING ENZYME E1"/>
    <property type="match status" value="1"/>
</dbReference>
<name>A0AAF0EYI1_9BASI</name>
<evidence type="ECO:0000313" key="2">
    <source>
        <dbReference type="Proteomes" id="UP001219933"/>
    </source>
</evidence>
<gene>
    <name evidence="1" type="ORF">MCUN1_003704</name>
</gene>
<evidence type="ECO:0008006" key="3">
    <source>
        <dbReference type="Google" id="ProtNLM"/>
    </source>
</evidence>
<dbReference type="PANTHER" id="PTHR10953:SF29">
    <property type="entry name" value="NEDD8-ACTIVATING ENZYME E1 REGULATORY SUBUNIT"/>
    <property type="match status" value="1"/>
</dbReference>